<evidence type="ECO:0000313" key="11">
    <source>
        <dbReference type="EMBL" id="RKF61782.1"/>
    </source>
</evidence>
<evidence type="ECO:0000259" key="7">
    <source>
        <dbReference type="Pfam" id="PF00675"/>
    </source>
</evidence>
<dbReference type="FunFam" id="3.30.830.10:FF:000003">
    <property type="entry name" value="Insulin-degrading enzyme"/>
    <property type="match status" value="1"/>
</dbReference>
<feature type="domain" description="Peptidase M16 C-terminal" evidence="8">
    <location>
        <begin position="220"/>
        <end position="396"/>
    </location>
</feature>
<dbReference type="GO" id="GO:0043171">
    <property type="term" value="P:peptide catabolic process"/>
    <property type="evidence" value="ECO:0007669"/>
    <property type="project" value="TreeGrafter"/>
</dbReference>
<evidence type="ECO:0000259" key="10">
    <source>
        <dbReference type="Pfam" id="PF22456"/>
    </source>
</evidence>
<dbReference type="Gene3D" id="3.30.830.10">
    <property type="entry name" value="Metalloenzyme, LuxS/M16 peptidase-like"/>
    <property type="match status" value="4"/>
</dbReference>
<evidence type="ECO:0000256" key="3">
    <source>
        <dbReference type="ARBA" id="ARBA00022723"/>
    </source>
</evidence>
<sequence length="1034" mass="120408">MLTMIAQHKLSQREPGPVERVTNFLRTNSLDKRLYRLIKLPNKLEVVLIHDAETDKASACMDVRAGFYCDDEDMPGMAHAVEHLLFMGTRKYPEENAYSQYIAAHSGQSNAWTMSQSTHYFFDVAAEKSNDASDDQQSPFYGALDRFSQFFREPLFLASTVDRELIAVDSEHKKNLQNDAWRSRKIESSISNPKHPFGKFSTGNFEVLKTLPEARGVNVRQKFIEFYEKHYSANRMKLTVLGKEPLDVLEEWVADFFSGIPNKDLSRNSWEEPLFREEDLLIQCNIKPIKDFHHIYLQFPTICTEDLYETCPENYLSYLFDHQGPGSLSSYLKNKGWIIKIETGGQRICPGTPDLFNCWLNLTEDGLQNYQEIIKIIFQYISLLNETEPQNWIHDEQNEIGEMLFNFNEKWPAIKYTSLISQLMQTPVPREWLISNRYIVQKFDPDIIKTYLSYLRPDNFRIILTTQKFDGPWDKKEKWYGTEYTIKKIPSDFLSEIKKAYESTGNERLVELRMPQKNQFIPRNLRVEKRTIKEVALSPKIIREDDLQRVWHKKDDQFWVPKGSVIIYFRSLITHATPETYMKSSIYTHLVQDTLEDYSYDASIAGLHYTIKIIPGGIQVSIGGYNDKLSVLLEKVLVTMKNLEVKQDRFEVILERMKRDYKNRAFSEPYLQIGQYMSILNIEKGYLDEELLLILPYITSTDIKIFFPQILSQMHTEMFVHGNFYKEDALNLSDMVERTLKPRPLSKSCWEIYRSTLYSPGCKYLYPITSKDPDNVNNCIAYQLFIGNSNTRSLGPKTLLLDQIMKEPTFNQLRTNEQLGYIVSSNPFIGVNTISFRFTVQSERTPSYLESRIDSFLASFAKTLESMNDAEFEEHKRSLITIISKKLETLSDEMKRMHYHIFSERYDFEQAKKDVAEIKLLTKPLMIEYYKHYIDPTSQLRSKIVVSISSQLGNEAVPVMSNKEIDIDKNAESGPEENLPRKEDKEVENILHSGDSTLPIIITDLHEFKSRLPCTTGPLPVKPLSEYIDLEPKL</sequence>
<dbReference type="GO" id="GO:0005829">
    <property type="term" value="C:cytosol"/>
    <property type="evidence" value="ECO:0007669"/>
    <property type="project" value="TreeGrafter"/>
</dbReference>
<proteinExistence type="inferred from homology"/>
<name>A0A420HWK9_9PEZI</name>
<dbReference type="EMBL" id="MCFK01003897">
    <property type="protein sequence ID" value="RKF61782.1"/>
    <property type="molecule type" value="Genomic_DNA"/>
</dbReference>
<dbReference type="SUPFAM" id="SSF63411">
    <property type="entry name" value="LuxS/MPP-like metallohydrolase"/>
    <property type="match status" value="4"/>
</dbReference>
<keyword evidence="3" id="KW-0479">Metal-binding</keyword>
<dbReference type="InterPro" id="IPR050626">
    <property type="entry name" value="Peptidase_M16"/>
</dbReference>
<evidence type="ECO:0000256" key="5">
    <source>
        <dbReference type="ARBA" id="ARBA00022833"/>
    </source>
</evidence>
<dbReference type="FunFam" id="3.30.830.10:FF:000005">
    <property type="entry name" value="nardilysin isoform X1"/>
    <property type="match status" value="1"/>
</dbReference>
<comment type="caution">
    <text evidence="11">The sequence shown here is derived from an EMBL/GenBank/DDBJ whole genome shotgun (WGS) entry which is preliminary data.</text>
</comment>
<dbReference type="InterPro" id="IPR007863">
    <property type="entry name" value="Peptidase_M16_C"/>
</dbReference>
<dbReference type="GO" id="GO:0051603">
    <property type="term" value="P:proteolysis involved in protein catabolic process"/>
    <property type="evidence" value="ECO:0007669"/>
    <property type="project" value="TreeGrafter"/>
</dbReference>
<keyword evidence="5" id="KW-0862">Zinc</keyword>
<dbReference type="AlphaFoldDB" id="A0A420HWK9"/>
<dbReference type="GO" id="GO:0046872">
    <property type="term" value="F:metal ion binding"/>
    <property type="evidence" value="ECO:0007669"/>
    <property type="project" value="UniProtKB-KW"/>
</dbReference>
<accession>A0A420HWK9</accession>
<dbReference type="GO" id="GO:0004222">
    <property type="term" value="F:metalloendopeptidase activity"/>
    <property type="evidence" value="ECO:0007669"/>
    <property type="project" value="TreeGrafter"/>
</dbReference>
<dbReference type="Pfam" id="PF05193">
    <property type="entry name" value="Peptidase_M16_C"/>
    <property type="match status" value="1"/>
</dbReference>
<evidence type="ECO:0000313" key="12">
    <source>
        <dbReference type="Proteomes" id="UP000286134"/>
    </source>
</evidence>
<keyword evidence="4" id="KW-0378">Hydrolase</keyword>
<dbReference type="InterPro" id="IPR011765">
    <property type="entry name" value="Pept_M16_N"/>
</dbReference>
<evidence type="ECO:0000256" key="6">
    <source>
        <dbReference type="ARBA" id="ARBA00023049"/>
    </source>
</evidence>
<gene>
    <name evidence="11" type="ORF">OnM2_038055</name>
</gene>
<comment type="similarity">
    <text evidence="1">Belongs to the peptidase M16 family.</text>
</comment>
<evidence type="ECO:0000256" key="4">
    <source>
        <dbReference type="ARBA" id="ARBA00022801"/>
    </source>
</evidence>
<dbReference type="Proteomes" id="UP000286134">
    <property type="component" value="Unassembled WGS sequence"/>
</dbReference>
<dbReference type="Pfam" id="PF00675">
    <property type="entry name" value="Peptidase_M16"/>
    <property type="match status" value="1"/>
</dbReference>
<keyword evidence="6" id="KW-0482">Metalloprotease</keyword>
<feature type="domain" description="Peptidase M16 N-terminal" evidence="7">
    <location>
        <begin position="46"/>
        <end position="194"/>
    </location>
</feature>
<dbReference type="InterPro" id="IPR054734">
    <property type="entry name" value="PqqF-like_C_4"/>
</dbReference>
<dbReference type="FunFam" id="3.30.830.10:FF:000004">
    <property type="entry name" value="Putative insulin-degrading enzyme"/>
    <property type="match status" value="1"/>
</dbReference>
<dbReference type="GO" id="GO:0005739">
    <property type="term" value="C:mitochondrion"/>
    <property type="evidence" value="ECO:0007669"/>
    <property type="project" value="TreeGrafter"/>
</dbReference>
<evidence type="ECO:0000259" key="8">
    <source>
        <dbReference type="Pfam" id="PF05193"/>
    </source>
</evidence>
<dbReference type="InterPro" id="IPR011249">
    <property type="entry name" value="Metalloenz_LuxS/M16"/>
</dbReference>
<dbReference type="InterPro" id="IPR032632">
    <property type="entry name" value="Peptidase_M16_M"/>
</dbReference>
<feature type="domain" description="Peptidase M16 middle/third" evidence="9">
    <location>
        <begin position="405"/>
        <end position="692"/>
    </location>
</feature>
<dbReference type="Pfam" id="PF16187">
    <property type="entry name" value="Peptidase_M16_M"/>
    <property type="match status" value="1"/>
</dbReference>
<keyword evidence="2 11" id="KW-0645">Protease</keyword>
<dbReference type="PANTHER" id="PTHR43690">
    <property type="entry name" value="NARDILYSIN"/>
    <property type="match status" value="1"/>
</dbReference>
<dbReference type="OrthoDB" id="952271at2759"/>
<keyword evidence="12" id="KW-1185">Reference proteome</keyword>
<dbReference type="Pfam" id="PF22456">
    <property type="entry name" value="PqqF-like_C_4"/>
    <property type="match status" value="1"/>
</dbReference>
<feature type="domain" description="Coenzyme PQQ synthesis protein F-like C-terminal lobe" evidence="10">
    <location>
        <begin position="800"/>
        <end position="897"/>
    </location>
</feature>
<protein>
    <submittedName>
        <fullName evidence="11">Putative zinc protease mug138</fullName>
    </submittedName>
</protein>
<evidence type="ECO:0000259" key="9">
    <source>
        <dbReference type="Pfam" id="PF16187"/>
    </source>
</evidence>
<dbReference type="STRING" id="212602.A0A420HWK9"/>
<evidence type="ECO:0000256" key="2">
    <source>
        <dbReference type="ARBA" id="ARBA00022670"/>
    </source>
</evidence>
<evidence type="ECO:0000256" key="1">
    <source>
        <dbReference type="ARBA" id="ARBA00007261"/>
    </source>
</evidence>
<dbReference type="PANTHER" id="PTHR43690:SF18">
    <property type="entry name" value="INSULIN-DEGRADING ENZYME-RELATED"/>
    <property type="match status" value="1"/>
</dbReference>
<reference evidence="11 12" key="1">
    <citation type="journal article" date="2018" name="BMC Genomics">
        <title>Comparative genome analyses reveal sequence features reflecting distinct modes of host-adaptation between dicot and monocot powdery mildew.</title>
        <authorList>
            <person name="Wu Y."/>
            <person name="Ma X."/>
            <person name="Pan Z."/>
            <person name="Kale S.D."/>
            <person name="Song Y."/>
            <person name="King H."/>
            <person name="Zhang Q."/>
            <person name="Presley C."/>
            <person name="Deng X."/>
            <person name="Wei C.I."/>
            <person name="Xiao S."/>
        </authorList>
    </citation>
    <scope>NUCLEOTIDE SEQUENCE [LARGE SCALE GENOMIC DNA]</scope>
    <source>
        <strain evidence="11">UMSG2</strain>
    </source>
</reference>
<organism evidence="11 12">
    <name type="scientific">Erysiphe neolycopersici</name>
    <dbReference type="NCBI Taxonomy" id="212602"/>
    <lineage>
        <taxon>Eukaryota</taxon>
        <taxon>Fungi</taxon>
        <taxon>Dikarya</taxon>
        <taxon>Ascomycota</taxon>
        <taxon>Pezizomycotina</taxon>
        <taxon>Leotiomycetes</taxon>
        <taxon>Erysiphales</taxon>
        <taxon>Erysiphaceae</taxon>
        <taxon>Erysiphe</taxon>
    </lineage>
</organism>